<comment type="caution">
    <text evidence="1">Lacks conserved residue(s) required for the propagation of feature annotation.</text>
</comment>
<dbReference type="KEGG" id="rec:RHECIAT_CH0000164"/>
<reference evidence="3 4" key="1">
    <citation type="submission" date="2008-04" db="EMBL/GenBank/DDBJ databases">
        <title>Genome diversity and DNA divergence of Rhizobium etli.</title>
        <authorList>
            <person name="Gonzalez V."/>
            <person name="Acosta J.L."/>
            <person name="Santamaria R.I."/>
            <person name="Bustos P."/>
            <person name="Hernandez-Gonzalez I.L."/>
            <person name="Fernandez J.L."/>
            <person name="Diaz R."/>
            <person name="Flores M."/>
            <person name="Mora J."/>
            <person name="Palacios R."/>
            <person name="Davila G."/>
        </authorList>
    </citation>
    <scope>NUCLEOTIDE SEQUENCE [LARGE SCALE GENOMIC DNA]</scope>
    <source>
        <strain evidence="3 4">CIAT 652</strain>
    </source>
</reference>
<feature type="domain" description="HIT" evidence="2">
    <location>
        <begin position="78"/>
        <end position="147"/>
    </location>
</feature>
<protein>
    <submittedName>
        <fullName evidence="3">Hypothetical conserved protein</fullName>
    </submittedName>
</protein>
<dbReference type="eggNOG" id="COG0537">
    <property type="taxonomic scope" value="Bacteria"/>
</dbReference>
<proteinExistence type="predicted"/>
<evidence type="ECO:0000256" key="1">
    <source>
        <dbReference type="PROSITE-ProRule" id="PRU00464"/>
    </source>
</evidence>
<dbReference type="InterPro" id="IPR011146">
    <property type="entry name" value="HIT-like"/>
</dbReference>
<dbReference type="EMBL" id="CP001074">
    <property type="protein sequence ID" value="ACE89160.1"/>
    <property type="molecule type" value="Genomic_DNA"/>
</dbReference>
<dbReference type="InterPro" id="IPR036265">
    <property type="entry name" value="HIT-like_sf"/>
</dbReference>
<dbReference type="Gene3D" id="3.30.428.10">
    <property type="entry name" value="HIT-like"/>
    <property type="match status" value="1"/>
</dbReference>
<evidence type="ECO:0000313" key="4">
    <source>
        <dbReference type="Proteomes" id="UP000008817"/>
    </source>
</evidence>
<dbReference type="Proteomes" id="UP000008817">
    <property type="component" value="Chromosome"/>
</dbReference>
<dbReference type="Pfam" id="PF01230">
    <property type="entry name" value="HIT"/>
    <property type="match status" value="1"/>
</dbReference>
<dbReference type="AlphaFoldDB" id="B3PXF4"/>
<dbReference type="GO" id="GO:0003824">
    <property type="term" value="F:catalytic activity"/>
    <property type="evidence" value="ECO:0007669"/>
    <property type="project" value="InterPro"/>
</dbReference>
<evidence type="ECO:0000259" key="2">
    <source>
        <dbReference type="PROSITE" id="PS51084"/>
    </source>
</evidence>
<accession>B3PXF4</accession>
<gene>
    <name evidence="3" type="ordered locus">RHECIAT_CH0000164</name>
</gene>
<dbReference type="PROSITE" id="PS51084">
    <property type="entry name" value="HIT_2"/>
    <property type="match status" value="1"/>
</dbReference>
<sequence length="178" mass="20176">MAVELGYDARRSVDHPTPFEPTECFNLTRKGSSRWKRQEECPLNGFTLDPRLEKDSISVMVTGLCDLRLSRDARWPWLILVPRRTGITEIFELTPLDQVLLTFETEMVVKALKEITGATKINVGALGNIVRQLHVHVIARFEGDANWPGPVWGFGRAEPYEDGKRDELTAKLREALSS</sequence>
<name>B3PXF4_RHIE6</name>
<dbReference type="HOGENOM" id="CLU_123330_0_1_5"/>
<evidence type="ECO:0000313" key="3">
    <source>
        <dbReference type="EMBL" id="ACE89160.1"/>
    </source>
</evidence>
<organism evidence="3 4">
    <name type="scientific">Rhizobium etli (strain CIAT 652)</name>
    <dbReference type="NCBI Taxonomy" id="491916"/>
    <lineage>
        <taxon>Bacteria</taxon>
        <taxon>Pseudomonadati</taxon>
        <taxon>Pseudomonadota</taxon>
        <taxon>Alphaproteobacteria</taxon>
        <taxon>Hyphomicrobiales</taxon>
        <taxon>Rhizobiaceae</taxon>
        <taxon>Rhizobium/Agrobacterium group</taxon>
        <taxon>Rhizobium</taxon>
    </lineage>
</organism>
<dbReference type="SUPFAM" id="SSF54197">
    <property type="entry name" value="HIT-like"/>
    <property type="match status" value="1"/>
</dbReference>